<reference evidence="1" key="1">
    <citation type="submission" date="2014-11" db="EMBL/GenBank/DDBJ databases">
        <authorList>
            <person name="Amaro Gonzalez C."/>
        </authorList>
    </citation>
    <scope>NUCLEOTIDE SEQUENCE</scope>
</reference>
<accession>A0A0E9UMM9</accession>
<dbReference type="EMBL" id="GBXM01041530">
    <property type="protein sequence ID" value="JAH67047.1"/>
    <property type="molecule type" value="Transcribed_RNA"/>
</dbReference>
<proteinExistence type="predicted"/>
<evidence type="ECO:0000313" key="1">
    <source>
        <dbReference type="EMBL" id="JAH67047.1"/>
    </source>
</evidence>
<name>A0A0E9UMM9_ANGAN</name>
<protein>
    <submittedName>
        <fullName evidence="1">Uncharacterized protein</fullName>
    </submittedName>
</protein>
<dbReference type="AlphaFoldDB" id="A0A0E9UMM9"/>
<organism evidence="1">
    <name type="scientific">Anguilla anguilla</name>
    <name type="common">European freshwater eel</name>
    <name type="synonym">Muraena anguilla</name>
    <dbReference type="NCBI Taxonomy" id="7936"/>
    <lineage>
        <taxon>Eukaryota</taxon>
        <taxon>Metazoa</taxon>
        <taxon>Chordata</taxon>
        <taxon>Craniata</taxon>
        <taxon>Vertebrata</taxon>
        <taxon>Euteleostomi</taxon>
        <taxon>Actinopterygii</taxon>
        <taxon>Neopterygii</taxon>
        <taxon>Teleostei</taxon>
        <taxon>Anguilliformes</taxon>
        <taxon>Anguillidae</taxon>
        <taxon>Anguilla</taxon>
    </lineage>
</organism>
<sequence length="21" mass="2338">MLHSWDGVSSVLKASPIFLHI</sequence>
<reference evidence="1" key="2">
    <citation type="journal article" date="2015" name="Fish Shellfish Immunol.">
        <title>Early steps in the European eel (Anguilla anguilla)-Vibrio vulnificus interaction in the gills: Role of the RtxA13 toxin.</title>
        <authorList>
            <person name="Callol A."/>
            <person name="Pajuelo D."/>
            <person name="Ebbesson L."/>
            <person name="Teles M."/>
            <person name="MacKenzie S."/>
            <person name="Amaro C."/>
        </authorList>
    </citation>
    <scope>NUCLEOTIDE SEQUENCE</scope>
</reference>